<sequence length="219" mass="23567">MRFLIVFVLFFGIGKVFAEDKSSSQSLSVVSGGKTLVFVCDRARSEIMVFDGDGAGKASDLVANQKLDDSDSCSGGLWLVNELTGTDTKLVMVNPGRSGVNAQMNVYAVRGGDVKFSGYLPVGADYVGGSRYSYDFDQADGRWRDFYEVSDGKIRLSKEIWLVQSGGVCVDKAGGVMDGAECKGKAMHASENRPLCVLYDGRNGKIAPIEACSQLIDRP</sequence>
<accession>A0A6P2QBC8</accession>
<dbReference type="EMBL" id="CABVQC010000048">
    <property type="protein sequence ID" value="VWC20334.1"/>
    <property type="molecule type" value="Genomic_DNA"/>
</dbReference>
<reference evidence="1 2" key="1">
    <citation type="submission" date="2019-09" db="EMBL/GenBank/DDBJ databases">
        <authorList>
            <person name="Depoorter E."/>
        </authorList>
    </citation>
    <scope>NUCLEOTIDE SEQUENCE [LARGE SCALE GENOMIC DNA]</scope>
    <source>
        <strain evidence="1">LMG 13014</strain>
    </source>
</reference>
<evidence type="ECO:0000313" key="1">
    <source>
        <dbReference type="EMBL" id="VWC20334.1"/>
    </source>
</evidence>
<protein>
    <submittedName>
        <fullName evidence="1">Uncharacterized protein</fullName>
    </submittedName>
</protein>
<name>A0A6P2QBC8_9BURK</name>
<evidence type="ECO:0000313" key="2">
    <source>
        <dbReference type="Proteomes" id="UP000494261"/>
    </source>
</evidence>
<dbReference type="Proteomes" id="UP000494261">
    <property type="component" value="Unassembled WGS sequence"/>
</dbReference>
<organism evidence="1 2">
    <name type="scientific">Burkholderia aenigmatica</name>
    <dbReference type="NCBI Taxonomy" id="2015348"/>
    <lineage>
        <taxon>Bacteria</taxon>
        <taxon>Pseudomonadati</taxon>
        <taxon>Pseudomonadota</taxon>
        <taxon>Betaproteobacteria</taxon>
        <taxon>Burkholderiales</taxon>
        <taxon>Burkholderiaceae</taxon>
        <taxon>Burkholderia</taxon>
        <taxon>Burkholderia cepacia complex</taxon>
    </lineage>
</organism>
<dbReference type="RefSeq" id="WP_175024931.1">
    <property type="nucleotide sequence ID" value="NZ_CABVQC010000048.1"/>
</dbReference>
<proteinExistence type="predicted"/>
<dbReference type="AlphaFoldDB" id="A0A6P2QBC8"/>
<gene>
    <name evidence="1" type="ORF">BLA13014_05686</name>
</gene>